<accession>A0A3D9UFE1</accession>
<dbReference type="Gene3D" id="2.120.10.70">
    <property type="entry name" value="Fucose-specific lectin"/>
    <property type="match status" value="1"/>
</dbReference>
<comment type="caution">
    <text evidence="1">The sequence shown here is derived from an EMBL/GenBank/DDBJ whole genome shotgun (WGS) entry which is preliminary data.</text>
</comment>
<gene>
    <name evidence="1" type="ORF">BDD26_2835</name>
</gene>
<dbReference type="EMBL" id="QTUB01000001">
    <property type="protein sequence ID" value="REF27986.1"/>
    <property type="molecule type" value="Genomic_DNA"/>
</dbReference>
<dbReference type="Proteomes" id="UP000256294">
    <property type="component" value="Unassembled WGS sequence"/>
</dbReference>
<proteinExistence type="predicted"/>
<dbReference type="RefSeq" id="WP_115826855.1">
    <property type="nucleotide sequence ID" value="NZ_QTUB01000001.1"/>
</dbReference>
<dbReference type="SUPFAM" id="SSF89372">
    <property type="entry name" value="Fucose-specific lectin"/>
    <property type="match status" value="1"/>
</dbReference>
<organism evidence="1 2">
    <name type="scientific">Xenorhabdus cabanillasii</name>
    <dbReference type="NCBI Taxonomy" id="351673"/>
    <lineage>
        <taxon>Bacteria</taxon>
        <taxon>Pseudomonadati</taxon>
        <taxon>Pseudomonadota</taxon>
        <taxon>Gammaproteobacteria</taxon>
        <taxon>Enterobacterales</taxon>
        <taxon>Morganellaceae</taxon>
        <taxon>Xenorhabdus</taxon>
    </lineage>
</organism>
<reference evidence="1 2" key="1">
    <citation type="submission" date="2018-08" db="EMBL/GenBank/DDBJ databases">
        <title>Genomic Encyclopedia of Archaeal and Bacterial Type Strains, Phase II (KMG-II): from individual species to whole genera.</title>
        <authorList>
            <person name="Goeker M."/>
        </authorList>
    </citation>
    <scope>NUCLEOTIDE SEQUENCE [LARGE SCALE GENOMIC DNA]</scope>
    <source>
        <strain evidence="1 2">DSM 17905</strain>
    </source>
</reference>
<sequence length="329" mass="37329">MSYHYVFFRSKNSRYGSVVRSTVDQRNWIKPKKVESVYTERSDANPTGFLYKGFPTPTRPEKLYMILRQNRFLIPFKNTIVLADVTSGSYIETDLTTQTTIVPYSDPNSVNVYFFYQRSRGILNVGCLRSDDSNNHGINLASLSTLDTELQKYPISGYPSMVHLDNHLDNGAQVFYVNSDKKLASFNIDFNRQSVTEQRTYSGITVTGSPSLIYNAQRGEYTVFYRGQYNELRYATFVAHGAKAGNFLTDGRLVNNRTKVFSSPSVIYENSEATVYFIGDNEKMWMYKIDMEGNSPNIKSYRGNFVDGSVSNEDGDAPFAIASATRVLL</sequence>
<evidence type="ECO:0000313" key="1">
    <source>
        <dbReference type="EMBL" id="REF27986.1"/>
    </source>
</evidence>
<keyword evidence="2" id="KW-1185">Reference proteome</keyword>
<dbReference type="AlphaFoldDB" id="A0A3D9UFE1"/>
<evidence type="ECO:0000313" key="2">
    <source>
        <dbReference type="Proteomes" id="UP000256294"/>
    </source>
</evidence>
<name>A0A3D9UFE1_9GAMM</name>
<protein>
    <submittedName>
        <fullName evidence="1">Uncharacterized protein</fullName>
    </submittedName>
</protein>